<gene>
    <name evidence="2" type="ORF">GCM10009613_15530</name>
</gene>
<sequence>MGGDPDRQEIPVNPAVPTGALLVRPRHTGDPPGRPVPVHDAGAPYRGPGPVQVAAALAVTAGPDPAVRGALLISGADGPRAVVLGPVVAPLAGPDLRLVGCTVHVGGLPAGTGAGAAAVPASGPWAVTAGHDPGVTVLFGPITAPAPATGRTTATAVFGRGLGPVTVRLHPEGDS</sequence>
<reference evidence="3" key="1">
    <citation type="journal article" date="2019" name="Int. J. Syst. Evol. Microbiol.">
        <title>The Global Catalogue of Microorganisms (GCM) 10K type strain sequencing project: providing services to taxonomists for standard genome sequencing and annotation.</title>
        <authorList>
            <consortium name="The Broad Institute Genomics Platform"/>
            <consortium name="The Broad Institute Genome Sequencing Center for Infectious Disease"/>
            <person name="Wu L."/>
            <person name="Ma J."/>
        </authorList>
    </citation>
    <scope>NUCLEOTIDE SEQUENCE [LARGE SCALE GENOMIC DNA]</scope>
    <source>
        <strain evidence="3">JCM 11896</strain>
    </source>
</reference>
<evidence type="ECO:0000256" key="1">
    <source>
        <dbReference type="SAM" id="MobiDB-lite"/>
    </source>
</evidence>
<protein>
    <submittedName>
        <fullName evidence="2">Uncharacterized protein</fullName>
    </submittedName>
</protein>
<accession>A0ABP4IAU6</accession>
<proteinExistence type="predicted"/>
<keyword evidence="3" id="KW-1185">Reference proteome</keyword>
<name>A0ABP4IAU6_9PSEU</name>
<dbReference type="Proteomes" id="UP001501414">
    <property type="component" value="Unassembled WGS sequence"/>
</dbReference>
<dbReference type="EMBL" id="BAAAJK010000006">
    <property type="protein sequence ID" value="GAA1384548.1"/>
    <property type="molecule type" value="Genomic_DNA"/>
</dbReference>
<comment type="caution">
    <text evidence="2">The sequence shown here is derived from an EMBL/GenBank/DDBJ whole genome shotgun (WGS) entry which is preliminary data.</text>
</comment>
<feature type="region of interest" description="Disordered" evidence="1">
    <location>
        <begin position="1"/>
        <end position="34"/>
    </location>
</feature>
<organism evidence="2 3">
    <name type="scientific">Pseudonocardia kongjuensis</name>
    <dbReference type="NCBI Taxonomy" id="102227"/>
    <lineage>
        <taxon>Bacteria</taxon>
        <taxon>Bacillati</taxon>
        <taxon>Actinomycetota</taxon>
        <taxon>Actinomycetes</taxon>
        <taxon>Pseudonocardiales</taxon>
        <taxon>Pseudonocardiaceae</taxon>
        <taxon>Pseudonocardia</taxon>
    </lineage>
</organism>
<evidence type="ECO:0000313" key="2">
    <source>
        <dbReference type="EMBL" id="GAA1384548.1"/>
    </source>
</evidence>
<evidence type="ECO:0000313" key="3">
    <source>
        <dbReference type="Proteomes" id="UP001501414"/>
    </source>
</evidence>